<gene>
    <name evidence="1" type="ORF">MSG28_011630</name>
</gene>
<name>A0ACC0KLK6_CHOFU</name>
<dbReference type="EMBL" id="CM046120">
    <property type="protein sequence ID" value="KAI8437244.1"/>
    <property type="molecule type" value="Genomic_DNA"/>
</dbReference>
<comment type="caution">
    <text evidence="1">The sequence shown here is derived from an EMBL/GenBank/DDBJ whole genome shotgun (WGS) entry which is preliminary data.</text>
</comment>
<dbReference type="Proteomes" id="UP001064048">
    <property type="component" value="Chromosome 20"/>
</dbReference>
<protein>
    <submittedName>
        <fullName evidence="1">Uncharacterized protein</fullName>
    </submittedName>
</protein>
<evidence type="ECO:0000313" key="1">
    <source>
        <dbReference type="EMBL" id="KAI8437244.1"/>
    </source>
</evidence>
<keyword evidence="2" id="KW-1185">Reference proteome</keyword>
<evidence type="ECO:0000313" key="2">
    <source>
        <dbReference type="Proteomes" id="UP001064048"/>
    </source>
</evidence>
<proteinExistence type="predicted"/>
<reference evidence="1 2" key="1">
    <citation type="journal article" date="2022" name="Genome Biol. Evol.">
        <title>The Spruce Budworm Genome: Reconstructing the Evolutionary History of Antifreeze Proteins.</title>
        <authorList>
            <person name="Beliveau C."/>
            <person name="Gagne P."/>
            <person name="Picq S."/>
            <person name="Vernygora O."/>
            <person name="Keeling C.I."/>
            <person name="Pinkney K."/>
            <person name="Doucet D."/>
            <person name="Wen F."/>
            <person name="Johnston J.S."/>
            <person name="Maaroufi H."/>
            <person name="Boyle B."/>
            <person name="Laroche J."/>
            <person name="Dewar K."/>
            <person name="Juretic N."/>
            <person name="Blackburn G."/>
            <person name="Nisole A."/>
            <person name="Brunet B."/>
            <person name="Brandao M."/>
            <person name="Lumley L."/>
            <person name="Duan J."/>
            <person name="Quan G."/>
            <person name="Lucarotti C.J."/>
            <person name="Roe A.D."/>
            <person name="Sperling F.A.H."/>
            <person name="Levesque R.C."/>
            <person name="Cusson M."/>
        </authorList>
    </citation>
    <scope>NUCLEOTIDE SEQUENCE [LARGE SCALE GENOMIC DNA]</scope>
    <source>
        <strain evidence="1">Glfc:IPQL:Cfum</strain>
    </source>
</reference>
<organism evidence="1 2">
    <name type="scientific">Choristoneura fumiferana</name>
    <name type="common">Spruce budworm moth</name>
    <name type="synonym">Archips fumiferana</name>
    <dbReference type="NCBI Taxonomy" id="7141"/>
    <lineage>
        <taxon>Eukaryota</taxon>
        <taxon>Metazoa</taxon>
        <taxon>Ecdysozoa</taxon>
        <taxon>Arthropoda</taxon>
        <taxon>Hexapoda</taxon>
        <taxon>Insecta</taxon>
        <taxon>Pterygota</taxon>
        <taxon>Neoptera</taxon>
        <taxon>Endopterygota</taxon>
        <taxon>Lepidoptera</taxon>
        <taxon>Glossata</taxon>
        <taxon>Ditrysia</taxon>
        <taxon>Tortricoidea</taxon>
        <taxon>Tortricidae</taxon>
        <taxon>Tortricinae</taxon>
        <taxon>Choristoneura</taxon>
    </lineage>
</organism>
<accession>A0ACC0KLK6</accession>
<sequence>MEASPVSTVAEVLERMEELRRLARELSARARRAQGHAAAAGGAGGAGGAPAGVDLRDVQARAEAVLDQHDALRMILAVQAQRIREQGFEFELDMEPASDAEDAVSGSTTTESTPAPDAGRSKKPRLSPAADFQAGYTPYENWCARSLEEDSSCAEEAADTLGRLEGELAQQRVQFAPVTEIHSRLSAQPGLEEEAALHAASIAELQRRWDGVQSRARALRDTLALLRERDALLAEAARMRAALDDTRSWLARSRPAPPSANRLIHLRNRLRALRHLQPALQELDARAIVLATRPLPQAHRDEVRAAVRAVVAGHEELLAALAGEEADTKAAVARKPEGEAEDEFETLQRQIRAIESRVIVEHAMFAAADAMRARAAELTKVRGELVRLRGRYEAVVQERRQRREAGSAPDLDRGSSLEDLVARFGDTHVLLDQKIAKLENGVALVEELESNVAELKRWLEKVEKFVADNEHVPVGDVARLETLLAASNDLDEEKEKYQTLLASCEKSRDTILEDCDGSFAATLKADGELGRRLARGAARALALNEGLRRALERSEGVFRQIGAMEDWLLELEGQIPKEEDCRISDSAELYRVKMTFQALKDKCDEKTEEFRNLNEAGNDIMLAAESARPAALARRLTALSARWTEVTRGVYERYKVLAEAWHESGELRARLAQEAAWLDGLERRLRAQHAPADAEELSAQLADLESYMQNRSSPRLASIREVGAALAAAHIMPRWVTQEVDGLGARWEKLQAEAAALTTSLEGAARAAARSELAVDGLQQWLRDAAAALRDPQAADQRQLEAQRAALAQAAAQVQEYQAAGHTQAAARLRDQLDTLQLNGPQRQFDECCSQLSCEAAEGGPGGGGLEARLARAMAALRGVQAGADDLALTSAAPDDVRAVLRRCLVSTVPRAPCTIPHTPYPYPVPHTPYPIPRTPYPYPVPRTPYPIPRTHTPYPIPHTPYPIPKLYRALSEIKAEVETVIKQGRRAAEEGGAGAEGLSARVDALKELYNRLGACVTAGKARLEAALLTARELQGDAAALDAWLAALGAPPRQAPGAQPRQALELEMSRMQAVRDKLRANCEDYAALAAPEALGPLRARLAELDARWDRLRRHGAGPPPLPALLDEAEREAAAPARPPARAARRAARARRRGARRRARAGRALPGRARRLAGRRRRAVRARVGHRQAAALARAGRPRRPRRAPLSRAAQAQPHPAGAAQPGAAAPLAARRAPQHHAGAAAPLPARAPPTIGLLDSALFAQAAAPPPPPPRRAVAVREHEILKATVSPEPAPAVSEEALHFVPQRAEAVEVLDDPTGRDSDDDHRLPAPGKRPSVDLGTEPKTFVVEVKTLEQRMRPTLGVLKRRHGADEERQRAVKISLPAPDVVPAGGRTPPPTPADGAAPAPPPLELAARLARRDELDEYRFLDEAPPDRAALPEPSATATAAALVADTVTVAGEHPEPTDDSASEIDEPLREPTPEIITEERAIEADDVAERQMKPKPEDEPEGEAAPDANDIVQISTVETNETMNEAGPETEKTVHEDILEADDPRDDRSPAGSEPAGRDRDTSSEAAEEVIYSEVEDVPQSRAEAPEYELPLCSSTPLKPEAATVVGMSPKAERAGARPGEAGPPRPLPAARELSPLSPLSPESPESPGPAALLAALPAQDAELAAFAAAAAGARRRMDVALITVGGVDAEKDPGKRLEILKNQLGALAPVAAALISRGDSLVLARHRDSPLLAECIQAALTDRLRHQWARLLAEIEAKRGVAMRAEDDAKELARLLDGLQRWLKRVEAGVRGGAGGAGDAARRELPQREAELERVQELCRALRAARAGHPERAAADVAAAWPRVKQLYDQDDDLANDKKGKNSAALYGAYVTAANQSRAGVAAAARALSSPPLGARDYDDFPLQEDALEKVKTAIAELEPKIQETEKQFSSLEGGSGAAAARAARVRGKLRQEWAALKDNYTQRHEK</sequence>